<dbReference type="EMBL" id="CP003876">
    <property type="protein sequence ID" value="AFU01945.1"/>
    <property type="molecule type" value="Genomic_DNA"/>
</dbReference>
<dbReference type="HOGENOM" id="CLU_2808114_0_0_11"/>
<proteinExistence type="predicted"/>
<name>K0EYJ3_NOCB7</name>
<keyword evidence="2" id="KW-1185">Reference proteome</keyword>
<evidence type="ECO:0000313" key="1">
    <source>
        <dbReference type="EMBL" id="AFU01945.1"/>
    </source>
</evidence>
<dbReference type="KEGG" id="nbr:O3I_019930"/>
<organism evidence="1 2">
    <name type="scientific">Nocardia brasiliensis (strain ATCC 700358 / HUJEG-1)</name>
    <dbReference type="NCBI Taxonomy" id="1133849"/>
    <lineage>
        <taxon>Bacteria</taxon>
        <taxon>Bacillati</taxon>
        <taxon>Actinomycetota</taxon>
        <taxon>Actinomycetes</taxon>
        <taxon>Mycobacteriales</taxon>
        <taxon>Nocardiaceae</taxon>
        <taxon>Nocardia</taxon>
    </lineage>
</organism>
<dbReference type="Proteomes" id="UP000006304">
    <property type="component" value="Chromosome"/>
</dbReference>
<reference evidence="1 2" key="1">
    <citation type="journal article" date="2012" name="J. Bacteriol.">
        <title>Complete genome sequence of Nocardia brasiliensis HUJEG-1.</title>
        <authorList>
            <person name="Vera-Cabrera L."/>
            <person name="Ortiz-Lopez R."/>
            <person name="Elizondo-Gonzalez R."/>
            <person name="Perez-Maya A.A."/>
            <person name="Ocampo-Candiani J."/>
        </authorList>
    </citation>
    <scope>NUCLEOTIDE SEQUENCE [LARGE SCALE GENOMIC DNA]</scope>
    <source>
        <strain evidence="2">ATCC 700358</strain>
    </source>
</reference>
<protein>
    <submittedName>
        <fullName evidence="1">Uncharacterized protein</fullName>
    </submittedName>
</protein>
<dbReference type="AlphaFoldDB" id="K0EYJ3"/>
<accession>K0EYJ3</accession>
<sequence length="67" mass="7033">MSIAVRWHRRADARGGESTSVVLDVGGPPSRRGGSMVDLTGDFAAIGPLDRAVLYIRGRLESVVGAP</sequence>
<gene>
    <name evidence="1" type="ORF">O3I_019930</name>
</gene>
<evidence type="ECO:0000313" key="2">
    <source>
        <dbReference type="Proteomes" id="UP000006304"/>
    </source>
</evidence>